<dbReference type="PANTHER" id="PTHR10344">
    <property type="entry name" value="THYMIDYLATE KINASE"/>
    <property type="match status" value="1"/>
</dbReference>
<evidence type="ECO:0000256" key="7">
    <source>
        <dbReference type="ARBA" id="ARBA00022777"/>
    </source>
</evidence>
<dbReference type="InterPro" id="IPR018094">
    <property type="entry name" value="Thymidylate_kinase"/>
</dbReference>
<evidence type="ECO:0000256" key="2">
    <source>
        <dbReference type="ARBA" id="ARBA00012980"/>
    </source>
</evidence>
<evidence type="ECO:0000313" key="13">
    <source>
        <dbReference type="Proteomes" id="UP000018745"/>
    </source>
</evidence>
<dbReference type="EMBL" id="CP006935">
    <property type="protein sequence ID" value="AHC39815.1"/>
    <property type="molecule type" value="Genomic_DNA"/>
</dbReference>
<evidence type="ECO:0000256" key="6">
    <source>
        <dbReference type="ARBA" id="ARBA00022741"/>
    </source>
</evidence>
<dbReference type="Pfam" id="PF02223">
    <property type="entry name" value="Thymidylate_kin"/>
    <property type="match status" value="1"/>
</dbReference>
<dbReference type="EC" id="2.7.4.9" evidence="2 10"/>
<dbReference type="InterPro" id="IPR039430">
    <property type="entry name" value="Thymidylate_kin-like_dom"/>
</dbReference>
<sequence length="220" mass="25812">MKNNFFIVIEGIDNSGKTTLIELIKKQLELPKNLLIKSYFGEKIYFTSEPYGHSKESKYSQLSDCIFSNSFGSVAEACLFFAMRADHLSNFIIPKIKEKSMIFCDRYFLSTLAYQSYLKKVDIDWLNFNMKHISQGIHPLVTFVLEISKEDHWSFKKKKNLESHNEYDSVNSFSYENLVEAYSWAIQHLRNSGEEVISIPAFYNWEQKAELVISYIKRFI</sequence>
<organism evidence="12 13">
    <name type="scientific">Mycoplasma ovis str. Michigan</name>
    <dbReference type="NCBI Taxonomy" id="1415773"/>
    <lineage>
        <taxon>Bacteria</taxon>
        <taxon>Bacillati</taxon>
        <taxon>Mycoplasmatota</taxon>
        <taxon>Mollicutes</taxon>
        <taxon>Mycoplasmataceae</taxon>
        <taxon>Mycoplasma</taxon>
    </lineage>
</organism>
<evidence type="ECO:0000256" key="5">
    <source>
        <dbReference type="ARBA" id="ARBA00022727"/>
    </source>
</evidence>
<keyword evidence="4 10" id="KW-0808">Transferase</keyword>
<dbReference type="InterPro" id="IPR027417">
    <property type="entry name" value="P-loop_NTPase"/>
</dbReference>
<keyword evidence="7 10" id="KW-0418">Kinase</keyword>
<comment type="similarity">
    <text evidence="1 10">Belongs to the thymidylate kinase family.</text>
</comment>
<keyword evidence="8 10" id="KW-0067">ATP-binding</keyword>
<accession>A0ABM5P0A2</accession>
<evidence type="ECO:0000256" key="10">
    <source>
        <dbReference type="HAMAP-Rule" id="MF_00165"/>
    </source>
</evidence>
<dbReference type="Gene3D" id="3.40.50.300">
    <property type="entry name" value="P-loop containing nucleotide triphosphate hydrolases"/>
    <property type="match status" value="1"/>
</dbReference>
<reference evidence="12 13" key="1">
    <citation type="journal article" date="2014" name="Genome Announc.">
        <title>Complete Genome Sequence of Mycoplasma ovis Strain Michigan, a Hemoplasma of Sheep with Two Distinct 16S rRNA Genes.</title>
        <authorList>
            <person name="Deshuillers P.L."/>
            <person name="Santos A.P."/>
            <person name="do Nascimento N.C."/>
            <person name="Hampel J.A."/>
            <person name="Bergin I.L."/>
            <person name="Dyson M.C."/>
            <person name="Messick J.B."/>
        </authorList>
    </citation>
    <scope>NUCLEOTIDE SEQUENCE [LARGE SCALE GENOMIC DNA]</scope>
    <source>
        <strain evidence="12 13">Michigan</strain>
    </source>
</reference>
<evidence type="ECO:0000259" key="11">
    <source>
        <dbReference type="Pfam" id="PF02223"/>
    </source>
</evidence>
<gene>
    <name evidence="10" type="primary">tmk</name>
    <name evidence="12" type="ORF">OVS_00425</name>
</gene>
<dbReference type="GO" id="GO:0016301">
    <property type="term" value="F:kinase activity"/>
    <property type="evidence" value="ECO:0007669"/>
    <property type="project" value="UniProtKB-KW"/>
</dbReference>
<comment type="function">
    <text evidence="10">Phosphorylation of dTMP to form dTDP in both de novo and salvage pathways of dTTP synthesis.</text>
</comment>
<dbReference type="RefSeq" id="WP_024070884.1">
    <property type="nucleotide sequence ID" value="NC_023062.1"/>
</dbReference>
<evidence type="ECO:0000313" key="12">
    <source>
        <dbReference type="EMBL" id="AHC39815.1"/>
    </source>
</evidence>
<evidence type="ECO:0000256" key="4">
    <source>
        <dbReference type="ARBA" id="ARBA00022679"/>
    </source>
</evidence>
<dbReference type="PANTHER" id="PTHR10344:SF4">
    <property type="entry name" value="UMP-CMP KINASE 2, MITOCHONDRIAL"/>
    <property type="match status" value="1"/>
</dbReference>
<dbReference type="Proteomes" id="UP000018745">
    <property type="component" value="Chromosome"/>
</dbReference>
<protein>
    <recommendedName>
        <fullName evidence="3 10">Thymidylate kinase</fullName>
        <ecNumber evidence="2 10">2.7.4.9</ecNumber>
    </recommendedName>
    <alternativeName>
        <fullName evidence="10">dTMP kinase</fullName>
    </alternativeName>
</protein>
<comment type="catalytic activity">
    <reaction evidence="9 10">
        <text>dTMP + ATP = dTDP + ADP</text>
        <dbReference type="Rhea" id="RHEA:13517"/>
        <dbReference type="ChEBI" id="CHEBI:30616"/>
        <dbReference type="ChEBI" id="CHEBI:58369"/>
        <dbReference type="ChEBI" id="CHEBI:63528"/>
        <dbReference type="ChEBI" id="CHEBI:456216"/>
        <dbReference type="EC" id="2.7.4.9"/>
    </reaction>
</comment>
<dbReference type="NCBIfam" id="TIGR00041">
    <property type="entry name" value="DTMP_kinase"/>
    <property type="match status" value="1"/>
</dbReference>
<dbReference type="HAMAP" id="MF_00165">
    <property type="entry name" value="Thymidylate_kinase"/>
    <property type="match status" value="1"/>
</dbReference>
<keyword evidence="6 10" id="KW-0547">Nucleotide-binding</keyword>
<keyword evidence="5 10" id="KW-0545">Nucleotide biosynthesis</keyword>
<feature type="domain" description="Thymidylate kinase-like" evidence="11">
    <location>
        <begin position="9"/>
        <end position="166"/>
    </location>
</feature>
<evidence type="ECO:0000256" key="8">
    <source>
        <dbReference type="ARBA" id="ARBA00022840"/>
    </source>
</evidence>
<dbReference type="SUPFAM" id="SSF52540">
    <property type="entry name" value="P-loop containing nucleoside triphosphate hydrolases"/>
    <property type="match status" value="1"/>
</dbReference>
<proteinExistence type="inferred from homology"/>
<comment type="caution">
    <text evidence="10">Lacks conserved residue(s) required for the propagation of feature annotation.</text>
</comment>
<evidence type="ECO:0000256" key="3">
    <source>
        <dbReference type="ARBA" id="ARBA00017144"/>
    </source>
</evidence>
<dbReference type="CDD" id="cd01672">
    <property type="entry name" value="TMPK"/>
    <property type="match status" value="1"/>
</dbReference>
<keyword evidence="13" id="KW-1185">Reference proteome</keyword>
<evidence type="ECO:0000256" key="9">
    <source>
        <dbReference type="ARBA" id="ARBA00048743"/>
    </source>
</evidence>
<evidence type="ECO:0000256" key="1">
    <source>
        <dbReference type="ARBA" id="ARBA00009776"/>
    </source>
</evidence>
<name>A0ABM5P0A2_9MOLU</name>